<reference evidence="2 3" key="1">
    <citation type="submission" date="2023-08" db="EMBL/GenBank/DDBJ databases">
        <title>A Necator americanus chromosomal reference genome.</title>
        <authorList>
            <person name="Ilik V."/>
            <person name="Petrzelkova K.J."/>
            <person name="Pardy F."/>
            <person name="Fuh T."/>
            <person name="Niatou-Singa F.S."/>
            <person name="Gouil Q."/>
            <person name="Baker L."/>
            <person name="Ritchie M.E."/>
            <person name="Jex A.R."/>
            <person name="Gazzola D."/>
            <person name="Li H."/>
            <person name="Toshio Fujiwara R."/>
            <person name="Zhan B."/>
            <person name="Aroian R.V."/>
            <person name="Pafco B."/>
            <person name="Schwarz E.M."/>
        </authorList>
    </citation>
    <scope>NUCLEOTIDE SEQUENCE [LARGE SCALE GENOMIC DNA]</scope>
    <source>
        <strain evidence="2 3">Aroian</strain>
        <tissue evidence="2">Whole animal</tissue>
    </source>
</reference>
<evidence type="ECO:0000313" key="3">
    <source>
        <dbReference type="Proteomes" id="UP001303046"/>
    </source>
</evidence>
<organism evidence="2 3">
    <name type="scientific">Necator americanus</name>
    <name type="common">Human hookworm</name>
    <dbReference type="NCBI Taxonomy" id="51031"/>
    <lineage>
        <taxon>Eukaryota</taxon>
        <taxon>Metazoa</taxon>
        <taxon>Ecdysozoa</taxon>
        <taxon>Nematoda</taxon>
        <taxon>Chromadorea</taxon>
        <taxon>Rhabditida</taxon>
        <taxon>Rhabditina</taxon>
        <taxon>Rhabditomorpha</taxon>
        <taxon>Strongyloidea</taxon>
        <taxon>Ancylostomatidae</taxon>
        <taxon>Bunostominae</taxon>
        <taxon>Necator</taxon>
    </lineage>
</organism>
<evidence type="ECO:0000256" key="1">
    <source>
        <dbReference type="SAM" id="SignalP"/>
    </source>
</evidence>
<proteinExistence type="predicted"/>
<gene>
    <name evidence="2" type="primary">Necator_chrIV.g15301</name>
    <name evidence="2" type="ORF">RB195_002006</name>
</gene>
<name>A0ABR1DH53_NECAM</name>
<feature type="signal peptide" evidence="1">
    <location>
        <begin position="1"/>
        <end position="31"/>
    </location>
</feature>
<evidence type="ECO:0008006" key="4">
    <source>
        <dbReference type="Google" id="ProtNLM"/>
    </source>
</evidence>
<sequence>MAVSVDPSLPPPITLITLFTLSATVLRACRADAINPSVSCPHRSRISQWFLRSHGTQRALNVLKDFVEMSDHGASGLPVMRLRSRGIPSLIALVQRL</sequence>
<protein>
    <recommendedName>
        <fullName evidence="4">Secreted protein</fullName>
    </recommendedName>
</protein>
<keyword evidence="1" id="KW-0732">Signal</keyword>
<evidence type="ECO:0000313" key="2">
    <source>
        <dbReference type="EMBL" id="KAK6749739.1"/>
    </source>
</evidence>
<feature type="chain" id="PRO_5046026614" description="Secreted protein" evidence="1">
    <location>
        <begin position="32"/>
        <end position="97"/>
    </location>
</feature>
<accession>A0ABR1DH53</accession>
<comment type="caution">
    <text evidence="2">The sequence shown here is derived from an EMBL/GenBank/DDBJ whole genome shotgun (WGS) entry which is preliminary data.</text>
</comment>
<keyword evidence="3" id="KW-1185">Reference proteome</keyword>
<dbReference type="Proteomes" id="UP001303046">
    <property type="component" value="Unassembled WGS sequence"/>
</dbReference>
<dbReference type="EMBL" id="JAVFWL010000004">
    <property type="protein sequence ID" value="KAK6749739.1"/>
    <property type="molecule type" value="Genomic_DNA"/>
</dbReference>